<feature type="compositionally biased region" description="Polar residues" evidence="1">
    <location>
        <begin position="28"/>
        <end position="39"/>
    </location>
</feature>
<reference evidence="2 3" key="1">
    <citation type="journal article" date="2021" name="Nat. Plants">
        <title>The Taxus genome provides insights into paclitaxel biosynthesis.</title>
        <authorList>
            <person name="Xiong X."/>
            <person name="Gou J."/>
            <person name="Liao Q."/>
            <person name="Li Y."/>
            <person name="Zhou Q."/>
            <person name="Bi G."/>
            <person name="Li C."/>
            <person name="Du R."/>
            <person name="Wang X."/>
            <person name="Sun T."/>
            <person name="Guo L."/>
            <person name="Liang H."/>
            <person name="Lu P."/>
            <person name="Wu Y."/>
            <person name="Zhang Z."/>
            <person name="Ro D.K."/>
            <person name="Shang Y."/>
            <person name="Huang S."/>
            <person name="Yan J."/>
        </authorList>
    </citation>
    <scope>NUCLEOTIDE SEQUENCE [LARGE SCALE GENOMIC DNA]</scope>
    <source>
        <strain evidence="2">Ta-2019</strain>
    </source>
</reference>
<feature type="region of interest" description="Disordered" evidence="1">
    <location>
        <begin position="1"/>
        <end position="49"/>
    </location>
</feature>
<evidence type="ECO:0000256" key="1">
    <source>
        <dbReference type="SAM" id="MobiDB-lite"/>
    </source>
</evidence>
<dbReference type="AlphaFoldDB" id="A0AA38GDY0"/>
<dbReference type="Proteomes" id="UP000824469">
    <property type="component" value="Unassembled WGS sequence"/>
</dbReference>
<evidence type="ECO:0000313" key="2">
    <source>
        <dbReference type="EMBL" id="KAH9319904.1"/>
    </source>
</evidence>
<evidence type="ECO:0000313" key="3">
    <source>
        <dbReference type="Proteomes" id="UP000824469"/>
    </source>
</evidence>
<feature type="non-terminal residue" evidence="2">
    <location>
        <position position="1"/>
    </location>
</feature>
<keyword evidence="3" id="KW-1185">Reference proteome</keyword>
<accession>A0AA38GDY0</accession>
<comment type="caution">
    <text evidence="2">The sequence shown here is derived from an EMBL/GenBank/DDBJ whole genome shotgun (WGS) entry which is preliminary data.</text>
</comment>
<proteinExistence type="predicted"/>
<sequence>IAQERMSPKGMAASKEKRNAAEIFPSLPQENMASKTRTASEIIPSLPQERMASKKRMEWEIILSLPHDVFRECLLRVP</sequence>
<dbReference type="EMBL" id="JAHRHJ020000004">
    <property type="protein sequence ID" value="KAH9319904.1"/>
    <property type="molecule type" value="Genomic_DNA"/>
</dbReference>
<organism evidence="2 3">
    <name type="scientific">Taxus chinensis</name>
    <name type="common">Chinese yew</name>
    <name type="synonym">Taxus wallichiana var. chinensis</name>
    <dbReference type="NCBI Taxonomy" id="29808"/>
    <lineage>
        <taxon>Eukaryota</taxon>
        <taxon>Viridiplantae</taxon>
        <taxon>Streptophyta</taxon>
        <taxon>Embryophyta</taxon>
        <taxon>Tracheophyta</taxon>
        <taxon>Spermatophyta</taxon>
        <taxon>Pinopsida</taxon>
        <taxon>Pinidae</taxon>
        <taxon>Conifers II</taxon>
        <taxon>Cupressales</taxon>
        <taxon>Taxaceae</taxon>
        <taxon>Taxus</taxon>
    </lineage>
</organism>
<gene>
    <name evidence="2" type="ORF">KI387_021673</name>
</gene>
<name>A0AA38GDY0_TAXCH</name>
<protein>
    <submittedName>
        <fullName evidence="2">Uncharacterized protein</fullName>
    </submittedName>
</protein>